<dbReference type="STRING" id="1136497.SAMN04489752_0477"/>
<gene>
    <name evidence="1" type="ORF">SAMN04489752_0477</name>
</gene>
<dbReference type="Proteomes" id="UP000199597">
    <property type="component" value="Chromosome I"/>
</dbReference>
<organism evidence="1 2">
    <name type="scientific">Brevibacterium siliguriense</name>
    <dbReference type="NCBI Taxonomy" id="1136497"/>
    <lineage>
        <taxon>Bacteria</taxon>
        <taxon>Bacillati</taxon>
        <taxon>Actinomycetota</taxon>
        <taxon>Actinomycetes</taxon>
        <taxon>Micrococcales</taxon>
        <taxon>Brevibacteriaceae</taxon>
        <taxon>Brevibacterium</taxon>
    </lineage>
</organism>
<protein>
    <submittedName>
        <fullName evidence="1">Uncharacterized protein</fullName>
    </submittedName>
</protein>
<keyword evidence="2" id="KW-1185">Reference proteome</keyword>
<reference evidence="2" key="1">
    <citation type="submission" date="2016-10" db="EMBL/GenBank/DDBJ databases">
        <authorList>
            <person name="Varghese N."/>
            <person name="Submissions S."/>
        </authorList>
    </citation>
    <scope>NUCLEOTIDE SEQUENCE [LARGE SCALE GENOMIC DNA]</scope>
    <source>
        <strain evidence="2">DSM 23676</strain>
    </source>
</reference>
<dbReference type="AlphaFoldDB" id="A0A1H1MNH0"/>
<evidence type="ECO:0000313" key="2">
    <source>
        <dbReference type="Proteomes" id="UP000199597"/>
    </source>
</evidence>
<name>A0A1H1MNH0_9MICO</name>
<evidence type="ECO:0000313" key="1">
    <source>
        <dbReference type="EMBL" id="SDR87509.1"/>
    </source>
</evidence>
<sequence length="34" mass="3968">MRCSLIFHAPHTETKTVTRRLPVPPGWLLLIARR</sequence>
<proteinExistence type="predicted"/>
<dbReference type="EMBL" id="LT629766">
    <property type="protein sequence ID" value="SDR87509.1"/>
    <property type="molecule type" value="Genomic_DNA"/>
</dbReference>
<accession>A0A1H1MNH0</accession>